<dbReference type="STRING" id="7398.A0A1A9ZI70"/>
<dbReference type="VEuPathDB" id="VectorBase:GPAI015375"/>
<organism evidence="1 2">
    <name type="scientific">Glossina pallidipes</name>
    <name type="common">Tsetse fly</name>
    <dbReference type="NCBI Taxonomy" id="7398"/>
    <lineage>
        <taxon>Eukaryota</taxon>
        <taxon>Metazoa</taxon>
        <taxon>Ecdysozoa</taxon>
        <taxon>Arthropoda</taxon>
        <taxon>Hexapoda</taxon>
        <taxon>Insecta</taxon>
        <taxon>Pterygota</taxon>
        <taxon>Neoptera</taxon>
        <taxon>Endopterygota</taxon>
        <taxon>Diptera</taxon>
        <taxon>Brachycera</taxon>
        <taxon>Muscomorpha</taxon>
        <taxon>Hippoboscoidea</taxon>
        <taxon>Glossinidae</taxon>
        <taxon>Glossina</taxon>
    </lineage>
</organism>
<dbReference type="Pfam" id="PF00494">
    <property type="entry name" value="SQS_PSY"/>
    <property type="match status" value="1"/>
</dbReference>
<dbReference type="Proteomes" id="UP000092445">
    <property type="component" value="Unassembled WGS sequence"/>
</dbReference>
<sequence>LFRAKDSLQFVEKKLSLKIPLSAPAVSLIFSHLDSNTLNKVYLKRLVTARDRAPNQPFENYSEQIYSSLLYRLIELCGVKNLHVDHAASHLGKPQGVVALLRAVPYTKRGQTLNVPQELLIKNGIAAVPHQHLENARSLADQVPKLICKIFLPSVNVERYLERLRAANFKLTMASYEQLRVGVAQQHQRCTPLISSVGIRHQQLLQFVRKGNRRNNNNPRKNTIQISLHVKREKHNL</sequence>
<reference evidence="1" key="2">
    <citation type="submission" date="2020-05" db="UniProtKB">
        <authorList>
            <consortium name="EnsemblMetazoa"/>
        </authorList>
    </citation>
    <scope>IDENTIFICATION</scope>
    <source>
        <strain evidence="1">IAEA</strain>
    </source>
</reference>
<dbReference type="EnsemblMetazoa" id="GPAI015375-RA">
    <property type="protein sequence ID" value="GPAI015375-PA"/>
    <property type="gene ID" value="GPAI015375"/>
</dbReference>
<dbReference type="Gene3D" id="1.10.600.10">
    <property type="entry name" value="Farnesyl Diphosphate Synthase"/>
    <property type="match status" value="1"/>
</dbReference>
<dbReference type="InterPro" id="IPR002060">
    <property type="entry name" value="Squ/phyt_synthse"/>
</dbReference>
<proteinExistence type="predicted"/>
<protein>
    <submittedName>
        <fullName evidence="1">Uncharacterized protein</fullName>
    </submittedName>
</protein>
<name>A0A1A9ZI70_GLOPL</name>
<dbReference type="InterPro" id="IPR008949">
    <property type="entry name" value="Isoprenoid_synthase_dom_sf"/>
</dbReference>
<keyword evidence="2" id="KW-1185">Reference proteome</keyword>
<evidence type="ECO:0000313" key="2">
    <source>
        <dbReference type="Proteomes" id="UP000092445"/>
    </source>
</evidence>
<accession>A0A1A9ZI70</accession>
<dbReference type="AlphaFoldDB" id="A0A1A9ZI70"/>
<dbReference type="SUPFAM" id="SSF48576">
    <property type="entry name" value="Terpenoid synthases"/>
    <property type="match status" value="1"/>
</dbReference>
<reference evidence="2" key="1">
    <citation type="submission" date="2014-03" db="EMBL/GenBank/DDBJ databases">
        <authorList>
            <person name="Aksoy S."/>
            <person name="Warren W."/>
            <person name="Wilson R.K."/>
        </authorList>
    </citation>
    <scope>NUCLEOTIDE SEQUENCE [LARGE SCALE GENOMIC DNA]</scope>
    <source>
        <strain evidence="2">IAEA</strain>
    </source>
</reference>
<evidence type="ECO:0000313" key="1">
    <source>
        <dbReference type="EnsemblMetazoa" id="GPAI015375-PA"/>
    </source>
</evidence>